<comment type="pathway">
    <text evidence="16 17">Metabolic intermediate biosynthesis; chorismate biosynthesis; chorismate from D-erythrose 4-phosphate and phosphoenolpyruvate: step 5/7.</text>
</comment>
<dbReference type="NCBIfam" id="TIGR01093">
    <property type="entry name" value="aroD"/>
    <property type="match status" value="1"/>
</dbReference>
<feature type="domain" description="3-dehydroquinate synthase C-terminal" evidence="22">
    <location>
        <begin position="192"/>
        <end position="356"/>
    </location>
</feature>
<reference evidence="23" key="1">
    <citation type="submission" date="2021-05" db="EMBL/GenBank/DDBJ databases">
        <authorList>
            <person name="Khan N."/>
        </authorList>
    </citation>
    <scope>NUCLEOTIDE SEQUENCE</scope>
</reference>
<dbReference type="GO" id="GO:0008652">
    <property type="term" value="P:amino acid biosynthetic process"/>
    <property type="evidence" value="ECO:0007669"/>
    <property type="project" value="UniProtKB-KW"/>
</dbReference>
<keyword evidence="3 16" id="KW-0028">Amino-acid biosynthesis</keyword>
<evidence type="ECO:0000256" key="10">
    <source>
        <dbReference type="ARBA" id="ARBA00022857"/>
    </source>
</evidence>
<dbReference type="GO" id="GO:0004765">
    <property type="term" value="F:shikimate kinase activity"/>
    <property type="evidence" value="ECO:0007669"/>
    <property type="project" value="UniProtKB-UniRule"/>
</dbReference>
<feature type="binding site" evidence="16">
    <location>
        <position position="191"/>
    </location>
    <ligand>
        <name>NAD(+)</name>
        <dbReference type="ChEBI" id="CHEBI:57540"/>
    </ligand>
</feature>
<dbReference type="FunFam" id="3.20.20.70:FF:000135">
    <property type="entry name" value="Pentafunctional AROM polypeptide"/>
    <property type="match status" value="1"/>
</dbReference>
<evidence type="ECO:0000256" key="3">
    <source>
        <dbReference type="ARBA" id="ARBA00022605"/>
    </source>
</evidence>
<dbReference type="Pfam" id="PF18317">
    <property type="entry name" value="SDH_C"/>
    <property type="match status" value="1"/>
</dbReference>
<comment type="similarity">
    <text evidence="16 17">In the C-terminal section; belongs to the shikimate dehydrogenase family.</text>
</comment>
<proteinExistence type="inferred from homology"/>
<feature type="binding site" evidence="16">
    <location>
        <position position="269"/>
    </location>
    <ligand>
        <name>Zn(2+)</name>
        <dbReference type="ChEBI" id="CHEBI:29105"/>
        <note>catalytic</note>
    </ligand>
</feature>
<dbReference type="InterPro" id="IPR023193">
    <property type="entry name" value="EPSP_synthase_CS"/>
</dbReference>
<comment type="caution">
    <text evidence="23">The sequence shown here is derived from an EMBL/GenBank/DDBJ whole genome shotgun (WGS) entry which is preliminary data.</text>
</comment>
<dbReference type="InterPro" id="IPR001986">
    <property type="entry name" value="Enolpyruvate_Tfrase_dom"/>
</dbReference>
<feature type="binding site" evidence="16">
    <location>
        <position position="147"/>
    </location>
    <ligand>
        <name>7-phospho-2-dehydro-3-deoxy-D-arabino-heptonate</name>
        <dbReference type="ChEBI" id="CHEBI:58394"/>
    </ligand>
</feature>
<feature type="binding site" evidence="16">
    <location>
        <position position="131"/>
    </location>
    <ligand>
        <name>7-phospho-2-dehydro-3-deoxy-D-arabino-heptonate</name>
        <dbReference type="ChEBI" id="CHEBI:58394"/>
    </ligand>
</feature>
<evidence type="ECO:0000313" key="24">
    <source>
        <dbReference type="Proteomes" id="UP000693738"/>
    </source>
</evidence>
<comment type="catalytic activity">
    <reaction evidence="16 17">
        <text>shikimate + ATP = 3-phosphoshikimate + ADP + H(+)</text>
        <dbReference type="Rhea" id="RHEA:13121"/>
        <dbReference type="ChEBI" id="CHEBI:15378"/>
        <dbReference type="ChEBI" id="CHEBI:30616"/>
        <dbReference type="ChEBI" id="CHEBI:36208"/>
        <dbReference type="ChEBI" id="CHEBI:145989"/>
        <dbReference type="ChEBI" id="CHEBI:456216"/>
        <dbReference type="EC" id="2.7.1.71"/>
    </reaction>
</comment>
<feature type="domain" description="SDH C-terminal" evidence="21">
    <location>
        <begin position="1537"/>
        <end position="1567"/>
    </location>
</feature>
<feature type="domain" description="3-dehydroquinate synthase N-terminal" evidence="19">
    <location>
        <begin position="78"/>
        <end position="190"/>
    </location>
</feature>
<feature type="binding site" evidence="16">
    <location>
        <begin position="49"/>
        <end position="51"/>
    </location>
    <ligand>
        <name>NAD(+)</name>
        <dbReference type="ChEBI" id="CHEBI:57540"/>
    </ligand>
</feature>
<comment type="cofactor">
    <cofactor evidence="16 17">
        <name>Zn(2+)</name>
        <dbReference type="ChEBI" id="CHEBI:29105"/>
    </cofactor>
    <text evidence="16 17">Binds 2 Zn(2+) ions per subunit.</text>
</comment>
<keyword evidence="2 16" id="KW-0963">Cytoplasm</keyword>
<dbReference type="InterPro" id="IPR000623">
    <property type="entry name" value="Shikimate_kinase/TSH1"/>
</dbReference>
<evidence type="ECO:0000256" key="15">
    <source>
        <dbReference type="ARBA" id="ARBA00054455"/>
    </source>
</evidence>
<comment type="pathway">
    <text evidence="16 17">Metabolic intermediate biosynthesis; chorismate biosynthesis; chorismate from D-erythrose 4-phosphate and phosphoenolpyruvate: step 4/7.</text>
</comment>
<dbReference type="InterPro" id="IPR030960">
    <property type="entry name" value="DHQS/DOIS_N"/>
</dbReference>
<name>A0A8J2IZG9_FUSEQ</name>
<dbReference type="EC" id="2.7.1.71" evidence="16"/>
<dbReference type="PANTHER" id="PTHR21090">
    <property type="entry name" value="AROM/DEHYDROQUINATE SYNTHASE"/>
    <property type="match status" value="1"/>
</dbReference>
<evidence type="ECO:0000313" key="23">
    <source>
        <dbReference type="EMBL" id="CAG7563492.1"/>
    </source>
</evidence>
<keyword evidence="4 16" id="KW-0808">Transferase</keyword>
<dbReference type="Pfam" id="PF01487">
    <property type="entry name" value="DHquinase_I"/>
    <property type="match status" value="1"/>
</dbReference>
<keyword evidence="7 16" id="KW-0418">Kinase</keyword>
<dbReference type="CDD" id="cd00464">
    <property type="entry name" value="SK"/>
    <property type="match status" value="1"/>
</dbReference>
<keyword evidence="11 16" id="KW-0560">Oxidoreductase</keyword>
<comment type="pathway">
    <text evidence="16 17">Metabolic intermediate biosynthesis; chorismate biosynthesis; chorismate from D-erythrose 4-phosphate and phosphoenolpyruvate: step 2/7.</text>
</comment>
<evidence type="ECO:0000256" key="4">
    <source>
        <dbReference type="ARBA" id="ARBA00022679"/>
    </source>
</evidence>
<comment type="similarity">
    <text evidence="16">In the N-terminal section; belongs to the sugar phosphate cyclases superfamily. Dehydroquinate synthase family.</text>
</comment>
<dbReference type="HAMAP" id="MF_00109">
    <property type="entry name" value="Shikimate_kinase"/>
    <property type="match status" value="1"/>
</dbReference>
<keyword evidence="14 16" id="KW-0511">Multifunctional enzyme</keyword>
<dbReference type="FunFam" id="3.40.50.300:FF:001256">
    <property type="entry name" value="Pentafunctional AROM polypeptide"/>
    <property type="match status" value="1"/>
</dbReference>
<gene>
    <name evidence="23" type="ORF">FEQUK3_LOCUS9202</name>
</gene>
<dbReference type="CDD" id="cd01556">
    <property type="entry name" value="EPSP_synthase"/>
    <property type="match status" value="1"/>
</dbReference>
<dbReference type="Pfam" id="PF01761">
    <property type="entry name" value="DHQ_synthase"/>
    <property type="match status" value="1"/>
</dbReference>
<dbReference type="EMBL" id="CAJSTJ010000158">
    <property type="protein sequence ID" value="CAG7563492.1"/>
    <property type="molecule type" value="Genomic_DNA"/>
</dbReference>
<dbReference type="EC" id="1.1.1.25" evidence="16"/>
<feature type="binding site" evidence="16">
    <location>
        <position position="285"/>
    </location>
    <ligand>
        <name>7-phospho-2-dehydro-3-deoxy-D-arabino-heptonate</name>
        <dbReference type="ChEBI" id="CHEBI:58394"/>
    </ligand>
</feature>
<feature type="region of interest" description="3-dehydroquinate synthase" evidence="16">
    <location>
        <begin position="1"/>
        <end position="382"/>
    </location>
</feature>
<dbReference type="GO" id="GO:0005524">
    <property type="term" value="F:ATP binding"/>
    <property type="evidence" value="ECO:0007669"/>
    <property type="project" value="UniProtKB-UniRule"/>
</dbReference>
<dbReference type="NCBIfam" id="TIGR01356">
    <property type="entry name" value="aroA"/>
    <property type="match status" value="1"/>
</dbReference>
<comment type="pathway">
    <text evidence="16 17">Metabolic intermediate biosynthesis; chorismate biosynthesis; chorismate from D-erythrose 4-phosphate and phosphoenolpyruvate: step 3/7.</text>
</comment>
<evidence type="ECO:0000256" key="8">
    <source>
        <dbReference type="ARBA" id="ARBA00022833"/>
    </source>
</evidence>
<feature type="binding site" evidence="16">
    <location>
        <position position="354"/>
    </location>
    <ligand>
        <name>7-phospho-2-dehydro-3-deoxy-D-arabino-heptonate</name>
        <dbReference type="ChEBI" id="CHEBI:58394"/>
    </ligand>
</feature>
<dbReference type="Pfam" id="PF24621">
    <property type="entry name" value="DHQS_C"/>
    <property type="match status" value="1"/>
</dbReference>
<feature type="active site" description="Proton acceptor; for 3-dehydroquinate dehydratase activity" evidence="16">
    <location>
        <position position="1170"/>
    </location>
</feature>
<feature type="binding site" evidence="16">
    <location>
        <begin position="866"/>
        <end position="873"/>
    </location>
    <ligand>
        <name>ATP</name>
        <dbReference type="ChEBI" id="CHEBI:30616"/>
    </ligand>
</feature>
<evidence type="ECO:0000259" key="19">
    <source>
        <dbReference type="Pfam" id="PF01761"/>
    </source>
</evidence>
<evidence type="ECO:0000259" key="20">
    <source>
        <dbReference type="Pfam" id="PF08501"/>
    </source>
</evidence>
<keyword evidence="6 16" id="KW-0547">Nucleotide-binding</keyword>
<feature type="active site" description="For EPSP synthase activity" evidence="16">
    <location>
        <position position="819"/>
    </location>
</feature>
<dbReference type="Pfam" id="PF08501">
    <property type="entry name" value="Shikimate_dh_N"/>
    <property type="match status" value="1"/>
</dbReference>
<dbReference type="GO" id="GO:0005737">
    <property type="term" value="C:cytoplasm"/>
    <property type="evidence" value="ECO:0007669"/>
    <property type="project" value="UniProtKB-SubCell"/>
</dbReference>
<feature type="active site" description="Proton acceptor; for 3-dehydroquinate synthase activity" evidence="16">
    <location>
        <position position="273"/>
    </location>
</feature>
<dbReference type="FunFam" id="3.65.10.10:FF:000007">
    <property type="entry name" value="Pentafunctional AROM polypeptide"/>
    <property type="match status" value="1"/>
</dbReference>
<dbReference type="InterPro" id="IPR006264">
    <property type="entry name" value="EPSP_synthase"/>
</dbReference>
<feature type="binding site" evidence="16">
    <location>
        <position position="163"/>
    </location>
    <ligand>
        <name>7-phospho-2-dehydro-3-deoxy-D-arabino-heptonate</name>
        <dbReference type="ChEBI" id="CHEBI:58394"/>
    </ligand>
</feature>
<dbReference type="EC" id="4.2.1.10" evidence="16"/>
<feature type="active site" description="Proton acceptor; for 3-dehydroquinate synthase activity" evidence="16">
    <location>
        <position position="258"/>
    </location>
</feature>
<organism evidence="23 24">
    <name type="scientific">Fusarium equiseti</name>
    <name type="common">Fusarium scirpi</name>
    <dbReference type="NCBI Taxonomy" id="61235"/>
    <lineage>
        <taxon>Eukaryota</taxon>
        <taxon>Fungi</taxon>
        <taxon>Dikarya</taxon>
        <taxon>Ascomycota</taxon>
        <taxon>Pezizomycotina</taxon>
        <taxon>Sordariomycetes</taxon>
        <taxon>Hypocreomycetidae</taxon>
        <taxon>Hypocreales</taxon>
        <taxon>Nectriaceae</taxon>
        <taxon>Fusarium</taxon>
        <taxon>Fusarium incarnatum-equiseti species complex</taxon>
    </lineage>
</organism>
<evidence type="ECO:0000256" key="7">
    <source>
        <dbReference type="ARBA" id="ARBA00022777"/>
    </source>
</evidence>
<comment type="function">
    <text evidence="15 16 17">The AROM polypeptide catalyzes 5 consecutive enzymatic reactions in prechorismate polyaromatic amino acid biosynthesis.</text>
</comment>
<dbReference type="Proteomes" id="UP000693738">
    <property type="component" value="Unassembled WGS sequence"/>
</dbReference>
<evidence type="ECO:0000256" key="2">
    <source>
        <dbReference type="ARBA" id="ARBA00022490"/>
    </source>
</evidence>
<dbReference type="GO" id="GO:0003866">
    <property type="term" value="F:3-phosphoshikimate 1-carboxyvinyltransferase activity"/>
    <property type="evidence" value="ECO:0007669"/>
    <property type="project" value="UniProtKB-UniRule"/>
</dbReference>
<feature type="active site" description="Schiff-base intermediate with substrate; for 3-dehydroquinate dehydratase activity" evidence="16">
    <location>
        <position position="1198"/>
    </location>
</feature>
<dbReference type="GO" id="GO:0003855">
    <property type="term" value="F:3-dehydroquinate dehydratase activity"/>
    <property type="evidence" value="ECO:0007669"/>
    <property type="project" value="UniProtKB-UniRule"/>
</dbReference>
<keyword evidence="5 16" id="KW-0479">Metal-binding</keyword>
<dbReference type="UniPathway" id="UPA00053">
    <property type="reaction ID" value="UER00085"/>
</dbReference>
<evidence type="ECO:0000256" key="12">
    <source>
        <dbReference type="ARBA" id="ARBA00023141"/>
    </source>
</evidence>
<dbReference type="PROSITE" id="PS01028">
    <property type="entry name" value="DEHYDROQUINASE_I"/>
    <property type="match status" value="1"/>
</dbReference>
<keyword evidence="10 16" id="KW-0521">NADP</keyword>
<comment type="similarity">
    <text evidence="17">In the N-terminal section; belongs to the dehydroquinate synthase family.</text>
</comment>
<evidence type="ECO:0000256" key="14">
    <source>
        <dbReference type="ARBA" id="ARBA00023268"/>
    </source>
</evidence>
<dbReference type="GO" id="GO:0046872">
    <property type="term" value="F:metal ion binding"/>
    <property type="evidence" value="ECO:0007669"/>
    <property type="project" value="UniProtKB-UniRule"/>
</dbReference>
<dbReference type="FunFam" id="1.20.1090.10:FF:000007">
    <property type="entry name" value="Pentafunctional AROM polypeptide"/>
    <property type="match status" value="1"/>
</dbReference>
<dbReference type="GO" id="GO:0009423">
    <property type="term" value="P:chorismate biosynthetic process"/>
    <property type="evidence" value="ECO:0007669"/>
    <property type="project" value="UniProtKB-UniRule"/>
</dbReference>
<evidence type="ECO:0000259" key="22">
    <source>
        <dbReference type="Pfam" id="PF24621"/>
    </source>
</evidence>
<feature type="domain" description="Enolpyruvate transferase" evidence="18">
    <location>
        <begin position="400"/>
        <end position="831"/>
    </location>
</feature>
<comment type="catalytic activity">
    <reaction evidence="16 17">
        <text>3-dehydroquinate = 3-dehydroshikimate + H2O</text>
        <dbReference type="Rhea" id="RHEA:21096"/>
        <dbReference type="ChEBI" id="CHEBI:15377"/>
        <dbReference type="ChEBI" id="CHEBI:16630"/>
        <dbReference type="ChEBI" id="CHEBI:32364"/>
        <dbReference type="EC" id="4.2.1.10"/>
    </reaction>
</comment>
<dbReference type="CDD" id="cd01065">
    <property type="entry name" value="NAD_bind_Shikimate_DH"/>
    <property type="match status" value="1"/>
</dbReference>
<dbReference type="InterPro" id="IPR016037">
    <property type="entry name" value="DHQ_synth_AroB"/>
</dbReference>
<evidence type="ECO:0000256" key="11">
    <source>
        <dbReference type="ARBA" id="ARBA00023002"/>
    </source>
</evidence>
<evidence type="ECO:0000256" key="6">
    <source>
        <dbReference type="ARBA" id="ARBA00022741"/>
    </source>
</evidence>
<dbReference type="NCBIfam" id="TIGR01357">
    <property type="entry name" value="aroB"/>
    <property type="match status" value="1"/>
</dbReference>
<dbReference type="InterPro" id="IPR008289">
    <property type="entry name" value="Pentafunct_AroM"/>
</dbReference>
<dbReference type="PROSITE" id="PS00104">
    <property type="entry name" value="EPSP_SYNTHASE_1"/>
    <property type="match status" value="1"/>
</dbReference>
<dbReference type="PANTHER" id="PTHR21090:SF5">
    <property type="entry name" value="PENTAFUNCTIONAL AROM POLYPEPTIDE"/>
    <property type="match status" value="1"/>
</dbReference>
<dbReference type="InterPro" id="IPR031322">
    <property type="entry name" value="Shikimate/glucono_kinase"/>
</dbReference>
<feature type="binding site" evidence="16">
    <location>
        <position position="195"/>
    </location>
    <ligand>
        <name>Zn(2+)</name>
        <dbReference type="ChEBI" id="CHEBI:29105"/>
        <note>catalytic</note>
    </ligand>
</feature>
<dbReference type="InterPro" id="IPR041121">
    <property type="entry name" value="SDH_C"/>
</dbReference>
<feature type="region of interest" description="Shikimate dehydrogenase" evidence="16">
    <location>
        <begin position="1280"/>
        <end position="1569"/>
    </location>
</feature>
<dbReference type="HAMAP" id="MF_00210">
    <property type="entry name" value="EPSP_synth"/>
    <property type="match status" value="1"/>
</dbReference>
<evidence type="ECO:0000256" key="5">
    <source>
        <dbReference type="ARBA" id="ARBA00022723"/>
    </source>
</evidence>
<evidence type="ECO:0000256" key="1">
    <source>
        <dbReference type="ARBA" id="ARBA00004496"/>
    </source>
</evidence>
<accession>A0A8J2IZG9</accession>
<dbReference type="FunFam" id="3.40.50.1970:FF:000007">
    <property type="entry name" value="Pentafunctional AROM polypeptide"/>
    <property type="match status" value="1"/>
</dbReference>
<comment type="pathway">
    <text evidence="16 17">Metabolic intermediate biosynthesis; chorismate biosynthesis; chorismate from D-erythrose 4-phosphate and phosphoenolpyruvate: step 6/7.</text>
</comment>
<comment type="similarity">
    <text evidence="16 17">In the 2nd section; belongs to the EPSP synthase family.</text>
</comment>
<dbReference type="InterPro" id="IPR018508">
    <property type="entry name" value="3-dehydroquinate_DH_AS"/>
</dbReference>
<feature type="binding site" evidence="16">
    <location>
        <position position="285"/>
    </location>
    <ligand>
        <name>Zn(2+)</name>
        <dbReference type="ChEBI" id="CHEBI:29105"/>
        <note>catalytic</note>
    </ligand>
</feature>
<evidence type="ECO:0000256" key="17">
    <source>
        <dbReference type="PIRNR" id="PIRNR000514"/>
    </source>
</evidence>
<feature type="binding site" evidence="16">
    <location>
        <position position="120"/>
    </location>
    <ligand>
        <name>NAD(+)</name>
        <dbReference type="ChEBI" id="CHEBI:57540"/>
    </ligand>
</feature>
<comment type="similarity">
    <text evidence="16 17">In the 3rd section; belongs to the shikimate kinase family.</text>
</comment>
<feature type="domain" description="Shikimate dehydrogenase substrate binding N-terminal" evidence="20">
    <location>
        <begin position="1285"/>
        <end position="1365"/>
    </location>
</feature>
<feature type="binding site" evidence="16">
    <location>
        <begin position="84"/>
        <end position="87"/>
    </location>
    <ligand>
        <name>NAD(+)</name>
        <dbReference type="ChEBI" id="CHEBI:57540"/>
    </ligand>
</feature>
<dbReference type="EC" id="4.2.3.4" evidence="16"/>
<dbReference type="CDD" id="cd08195">
    <property type="entry name" value="DHQS"/>
    <property type="match status" value="1"/>
</dbReference>
<feature type="binding site" evidence="16">
    <location>
        <begin position="115"/>
        <end position="117"/>
    </location>
    <ligand>
        <name>NAD(+)</name>
        <dbReference type="ChEBI" id="CHEBI:57540"/>
    </ligand>
</feature>
<feature type="binding site" evidence="16">
    <location>
        <begin position="180"/>
        <end position="183"/>
    </location>
    <ligand>
        <name>NAD(+)</name>
        <dbReference type="ChEBI" id="CHEBI:57540"/>
    </ligand>
</feature>
<comment type="catalytic activity">
    <reaction evidence="16 17">
        <text>shikimate + NADP(+) = 3-dehydroshikimate + NADPH + H(+)</text>
        <dbReference type="Rhea" id="RHEA:17737"/>
        <dbReference type="ChEBI" id="CHEBI:15378"/>
        <dbReference type="ChEBI" id="CHEBI:16630"/>
        <dbReference type="ChEBI" id="CHEBI:36208"/>
        <dbReference type="ChEBI" id="CHEBI:57783"/>
        <dbReference type="ChEBI" id="CHEBI:58349"/>
        <dbReference type="EC" id="1.1.1.25"/>
    </reaction>
</comment>
<dbReference type="Pfam" id="PF01202">
    <property type="entry name" value="SKI"/>
    <property type="match status" value="1"/>
</dbReference>
<feature type="binding site" evidence="16">
    <location>
        <position position="248"/>
    </location>
    <ligand>
        <name>7-phospho-2-dehydro-3-deoxy-D-arabino-heptonate</name>
        <dbReference type="ChEBI" id="CHEBI:58394"/>
    </ligand>
</feature>
<comment type="subcellular location">
    <subcellularLocation>
        <location evidence="1 16 17">Cytoplasm</location>
    </subcellularLocation>
</comment>
<evidence type="ECO:0000259" key="21">
    <source>
        <dbReference type="Pfam" id="PF18317"/>
    </source>
</evidence>
<comment type="subunit">
    <text evidence="16 17">Homodimer.</text>
</comment>
<feature type="binding site" evidence="16">
    <location>
        <position position="162"/>
    </location>
    <ligand>
        <name>NAD(+)</name>
        <dbReference type="ChEBI" id="CHEBI:57540"/>
    </ligand>
</feature>
<dbReference type="NCBIfam" id="TIGR01809">
    <property type="entry name" value="Shik-DH-AROM"/>
    <property type="match status" value="1"/>
</dbReference>
<comment type="similarity">
    <text evidence="16 17">In the 4th section; belongs to the type-I 3-dehydroquinase family.</text>
</comment>
<dbReference type="PROSITE" id="PS01128">
    <property type="entry name" value="SHIKIMATE_KINASE"/>
    <property type="match status" value="1"/>
</dbReference>
<evidence type="ECO:0000259" key="18">
    <source>
        <dbReference type="Pfam" id="PF00275"/>
    </source>
</evidence>
<dbReference type="EC" id="2.5.1.19" evidence="16"/>
<dbReference type="GO" id="GO:0004764">
    <property type="term" value="F:shikimate 3-dehydrogenase (NADP+) activity"/>
    <property type="evidence" value="ECO:0007669"/>
    <property type="project" value="UniProtKB-UniRule"/>
</dbReference>
<dbReference type="PROSITE" id="PS00885">
    <property type="entry name" value="EPSP_SYNTHASE_2"/>
    <property type="match status" value="1"/>
</dbReference>
<feature type="binding site" evidence="16">
    <location>
        <position position="153"/>
    </location>
    <ligand>
        <name>7-phospho-2-dehydro-3-deoxy-D-arabino-heptonate</name>
        <dbReference type="ChEBI" id="CHEBI:58394"/>
    </ligand>
</feature>
<keyword evidence="9 16" id="KW-0067">ATP-binding</keyword>
<keyword evidence="8 16" id="KW-0862">Zinc</keyword>
<evidence type="ECO:0000256" key="9">
    <source>
        <dbReference type="ARBA" id="ARBA00022840"/>
    </source>
</evidence>
<comment type="catalytic activity">
    <reaction evidence="16 17">
        <text>7-phospho-2-dehydro-3-deoxy-D-arabino-heptonate = 3-dehydroquinate + phosphate</text>
        <dbReference type="Rhea" id="RHEA:21968"/>
        <dbReference type="ChEBI" id="CHEBI:32364"/>
        <dbReference type="ChEBI" id="CHEBI:43474"/>
        <dbReference type="ChEBI" id="CHEBI:58394"/>
        <dbReference type="EC" id="4.2.3.4"/>
    </reaction>
</comment>
<protein>
    <recommendedName>
        <fullName evidence="16">Pentafunctional AROM polypeptide</fullName>
    </recommendedName>
    <domain>
        <recommendedName>
            <fullName evidence="16">3-dehydroquinate synthase</fullName>
            <shortName evidence="16">DHQS</shortName>
            <ecNumber evidence="16">4.2.3.4</ecNumber>
        </recommendedName>
    </domain>
    <domain>
        <recommendedName>
            <fullName evidence="16">3-phosphoshikimate 1-carboxyvinyltransferase</fullName>
            <ecNumber evidence="16">2.5.1.19</ecNumber>
        </recommendedName>
        <alternativeName>
            <fullName evidence="16">5-enolpyruvylshikimate-3-phosphate synthase</fullName>
            <shortName evidence="16">EPSP synthase</shortName>
            <shortName evidence="16">EPSPS</shortName>
        </alternativeName>
    </domain>
    <domain>
        <recommendedName>
            <fullName evidence="16">Shikimate kinase</fullName>
            <shortName evidence="16">SK</shortName>
            <ecNumber evidence="16">2.7.1.71</ecNumber>
        </recommendedName>
    </domain>
    <domain>
        <recommendedName>
            <fullName evidence="16">3-dehydroquinate dehydratase</fullName>
            <shortName evidence="16">3-dehydroquinase</shortName>
            <ecNumber evidence="16">4.2.1.10</ecNumber>
        </recommendedName>
    </domain>
    <domain>
        <recommendedName>
            <fullName evidence="16">Shikimate dehydrogenase</fullName>
            <ecNumber evidence="16">1.1.1.25</ecNumber>
        </recommendedName>
    </domain>
</protein>
<dbReference type="InterPro" id="IPR023000">
    <property type="entry name" value="Shikimate_kinase_CS"/>
</dbReference>
<keyword evidence="12 16" id="KW-0057">Aromatic amino acid biosynthesis</keyword>
<comment type="caution">
    <text evidence="16">Lacks conserved residue(s) required for the propagation of feature annotation.</text>
</comment>
<dbReference type="FunFam" id="3.65.10.10:FF:000008">
    <property type="entry name" value="Pentafunctional AROM polypeptide"/>
    <property type="match status" value="1"/>
</dbReference>
<keyword evidence="13 16" id="KW-0456">Lyase</keyword>
<dbReference type="InterPro" id="IPR013708">
    <property type="entry name" value="Shikimate_DH-bd_N"/>
</dbReference>
<dbReference type="GO" id="GO:0009073">
    <property type="term" value="P:aromatic amino acid family biosynthetic process"/>
    <property type="evidence" value="ECO:0007669"/>
    <property type="project" value="UniProtKB-UniRule"/>
</dbReference>
<dbReference type="PIRSF" id="PIRSF000514">
    <property type="entry name" value="Pentafunct_AroM"/>
    <property type="match status" value="1"/>
</dbReference>
<dbReference type="HAMAP" id="MF_03143">
    <property type="entry name" value="Pentafunct_AroM"/>
    <property type="match status" value="1"/>
</dbReference>
<evidence type="ECO:0000256" key="16">
    <source>
        <dbReference type="HAMAP-Rule" id="MF_03143"/>
    </source>
</evidence>
<dbReference type="InterPro" id="IPR010110">
    <property type="entry name" value="Shikimate_DH_AroM-type"/>
</dbReference>
<dbReference type="CDD" id="cd00502">
    <property type="entry name" value="DHQase_I"/>
    <property type="match status" value="1"/>
</dbReference>
<dbReference type="InterPro" id="IPR056179">
    <property type="entry name" value="DHQS_C"/>
</dbReference>
<feature type="binding site" evidence="16">
    <location>
        <begin position="195"/>
        <end position="198"/>
    </location>
    <ligand>
        <name>7-phospho-2-dehydro-3-deoxy-D-arabino-heptonate</name>
        <dbReference type="ChEBI" id="CHEBI:58394"/>
    </ligand>
</feature>
<feature type="binding site" evidence="16">
    <location>
        <begin position="262"/>
        <end position="266"/>
    </location>
    <ligand>
        <name>7-phospho-2-dehydro-3-deoxy-D-arabino-heptonate</name>
        <dbReference type="ChEBI" id="CHEBI:58394"/>
    </ligand>
</feature>
<feature type="binding site" evidence="16">
    <location>
        <position position="269"/>
    </location>
    <ligand>
        <name>7-phospho-2-dehydro-3-deoxy-D-arabino-heptonate</name>
        <dbReference type="ChEBI" id="CHEBI:58394"/>
    </ligand>
</feature>
<dbReference type="Pfam" id="PF00275">
    <property type="entry name" value="EPSP_synthase"/>
    <property type="match status" value="1"/>
</dbReference>
<feature type="binding site" evidence="16">
    <location>
        <begin position="140"/>
        <end position="141"/>
    </location>
    <ligand>
        <name>NAD(+)</name>
        <dbReference type="ChEBI" id="CHEBI:57540"/>
    </ligand>
</feature>
<sequence>MAQSDGQGPTRISILGESNIIVDHGLWLNFVIDDLLQNTPTSTYVLITDTNLFNSYVPAFQTRFEEASQGKATRLLTYTIPPGEASKSRDTKAEIEDWMLSQQCTRDTVIIALGGGVMGDMIGYVAATFMRGVRFVQVPTTLLAMVDSSIGGKTAIDTPMGKNLVGAFWQPKRIYIDLTFLETLPVREFINGMAEVIKTAAIWNETEFTVLEESAARILECVRSTGDDRLGPIRDVLKKIVIGSAGVKAEVVSSDEREGGLRNLLNFGHSIGHAFEAILTPQLLHGEAVAIGMVKEAELARFLGVLRPGAVARLVKCIASYDLPTSLQDKRVIKLTAGKKCPVDVLLEKMGVDKKNDGKKKKIVLLSAIGKCHEPRASVVDDKTIRTILSSSIQVTPGVPKDLDVTVAPPGSKSISNRALVLAALGSGTCRIKNLLHSDDTEYMLSAIHQLGGASYSWQEAGEVLVVEGRGGNLQASKEPLYLGNAGTASRFLTTVVALASPGHDVSANILTGNARMKVRPIGALVDALRSNGVEIEYLGKENSLPLRVDAAGGFKGGDIELAATISSQYVSSILMAAPYAKNPVTLRLVGGKPISQPYIDMTLAMMASFGINVKVSSEEPNTYHIPQGTYKNPPEYTIESDASSATYPLAVAAITGTTCTIPNIGSKSLQGDARFAVDVLRPMGCSVEQSDHSTTVTGPLPGQLKALPHVDMEPMTDAFLTASVLAAVASGTTRITGIANQRVKECNRIAAMKDQLAKFGVQCHELEDGIEVVGKGQDGGVSVPEVGIHCYDDHRVAMSFSVLAVASPGPVVVTERECVGKTWPGWWDILSQVFKVDMVGHESHSDSHDQEGQDTTLERSVFIIGMRGAGKTTAGNWMARILGWKFIDLDQELEKRAGCTIPEMIRGDRGWEGFRADELALLQDVMEKNKTGYVFSCGGGLVETPEARDLLKSYGKNGGNVLLVHRDTEQVVEYLNRDKTRPAYTSEIRQVYLRRKDFYNECSTHLYYSPHSESSGCKNEIPHDFRQFVHSIAGKNSHFKDVLNKDHSFFVSLTVPDVNEAVDLVPQVVVGSDAVELRVDLLQDRSVDSVIRQISTLRASAKKPIVFTLRTESQGGKFPDQGYEEGLELYRLALRMGLEYIDVEMTLPDHIIQSVTESRGYSHIIASHHDPKGTMSWKNASWIQFYNRALQYGDIIKLVGIARTPEDNFDLAKFKARMQEAQKTPMIAMNMGKAGKLSRVLNRFLTPVSHPALPFKAAPGQMSAADIRRALALLGDLDSYNFYLFGKPIAASRSPALHNTLFNQTGLPHEYHRLETDNIEDVRDILKSPDFGGASVTIPLKLDIMGQVDELSDAARTIGAVNTVVPLGKPNINGHRRLLGDNTDWKGMVHALRDAGIEEQTDTDSKAAAMVVGSGGTTRAAIFALHSLGFGPIYIAARNQEKADALVADFPKDYQLEGFSEAPAADKVSSALKVVISTIPADRPIDASLRELVAVVLGRPAIDGQRRVLLEMAYKPSHTPIMQLAEDAGNWTTIPGLEVLSSQGWYQFELWTGITPLYKNARAAVLGE</sequence>
<dbReference type="GO" id="GO:0003856">
    <property type="term" value="F:3-dehydroquinate synthase activity"/>
    <property type="evidence" value="ECO:0007669"/>
    <property type="project" value="UniProtKB-UniRule"/>
</dbReference>
<evidence type="ECO:0000256" key="13">
    <source>
        <dbReference type="ARBA" id="ARBA00023239"/>
    </source>
</evidence>
<dbReference type="InterPro" id="IPR001381">
    <property type="entry name" value="DHquinase_I"/>
</dbReference>
<comment type="catalytic activity">
    <reaction evidence="16 17">
        <text>3-phosphoshikimate + phosphoenolpyruvate = 5-O-(1-carboxyvinyl)-3-phosphoshikimate + phosphate</text>
        <dbReference type="Rhea" id="RHEA:21256"/>
        <dbReference type="ChEBI" id="CHEBI:43474"/>
        <dbReference type="ChEBI" id="CHEBI:57701"/>
        <dbReference type="ChEBI" id="CHEBI:58702"/>
        <dbReference type="ChEBI" id="CHEBI:145989"/>
        <dbReference type="EC" id="2.5.1.19"/>
    </reaction>
</comment>